<accession>A0A6P8YQ52</accession>
<feature type="compositionally biased region" description="Basic and acidic residues" evidence="2">
    <location>
        <begin position="511"/>
        <end position="523"/>
    </location>
</feature>
<dbReference type="InParanoid" id="A0A6P8YQ52"/>
<feature type="compositionally biased region" description="Acidic residues" evidence="2">
    <location>
        <begin position="525"/>
        <end position="543"/>
    </location>
</feature>
<organism evidence="4">
    <name type="scientific">Thrips palmi</name>
    <name type="common">Melon thrips</name>
    <dbReference type="NCBI Taxonomy" id="161013"/>
    <lineage>
        <taxon>Eukaryota</taxon>
        <taxon>Metazoa</taxon>
        <taxon>Ecdysozoa</taxon>
        <taxon>Arthropoda</taxon>
        <taxon>Hexapoda</taxon>
        <taxon>Insecta</taxon>
        <taxon>Pterygota</taxon>
        <taxon>Neoptera</taxon>
        <taxon>Paraneoptera</taxon>
        <taxon>Thysanoptera</taxon>
        <taxon>Terebrantia</taxon>
        <taxon>Thripoidea</taxon>
        <taxon>Thripidae</taxon>
        <taxon>Thrips</taxon>
    </lineage>
</organism>
<feature type="compositionally biased region" description="Basic and acidic residues" evidence="2">
    <location>
        <begin position="416"/>
        <end position="429"/>
    </location>
</feature>
<proteinExistence type="predicted"/>
<dbReference type="KEGG" id="tpal:117643979"/>
<feature type="region of interest" description="Disordered" evidence="2">
    <location>
        <begin position="360"/>
        <end position="621"/>
    </location>
</feature>
<keyword evidence="3" id="KW-1185">Reference proteome</keyword>
<feature type="compositionally biased region" description="Low complexity" evidence="2">
    <location>
        <begin position="443"/>
        <end position="453"/>
    </location>
</feature>
<gene>
    <name evidence="4" type="primary">LOC117643979</name>
</gene>
<keyword evidence="1" id="KW-0175">Coiled coil</keyword>
<dbReference type="RefSeq" id="XP_034239056.1">
    <property type="nucleotide sequence ID" value="XM_034383165.1"/>
</dbReference>
<feature type="region of interest" description="Disordered" evidence="2">
    <location>
        <begin position="633"/>
        <end position="660"/>
    </location>
</feature>
<feature type="coiled-coil region" evidence="1">
    <location>
        <begin position="97"/>
        <end position="217"/>
    </location>
</feature>
<feature type="compositionally biased region" description="Basic and acidic residues" evidence="2">
    <location>
        <begin position="547"/>
        <end position="572"/>
    </location>
</feature>
<reference evidence="4" key="1">
    <citation type="submission" date="2025-08" db="UniProtKB">
        <authorList>
            <consortium name="RefSeq"/>
        </authorList>
    </citation>
    <scope>IDENTIFICATION</scope>
    <source>
        <tissue evidence="4">Total insect</tissue>
    </source>
</reference>
<name>A0A6P8YQ52_THRPL</name>
<evidence type="ECO:0000256" key="1">
    <source>
        <dbReference type="SAM" id="Coils"/>
    </source>
</evidence>
<feature type="region of interest" description="Disordered" evidence="2">
    <location>
        <begin position="1"/>
        <end position="46"/>
    </location>
</feature>
<evidence type="ECO:0000313" key="3">
    <source>
        <dbReference type="Proteomes" id="UP000515158"/>
    </source>
</evidence>
<feature type="compositionally biased region" description="Polar residues" evidence="2">
    <location>
        <begin position="398"/>
        <end position="408"/>
    </location>
</feature>
<evidence type="ECO:0000256" key="2">
    <source>
        <dbReference type="SAM" id="MobiDB-lite"/>
    </source>
</evidence>
<dbReference type="Proteomes" id="UP000515158">
    <property type="component" value="Unplaced"/>
</dbReference>
<dbReference type="AlphaFoldDB" id="A0A6P8YQ52"/>
<sequence length="660" mass="74375">MSGKERKRGNGTEAPPRDTAGASSAMAVKKLPSMRPEQSAVSAVSGESCSLMPTLAVAGKASERSVHWSRKFIKKDDLEPAAVGSQASQAQRAADSVQRLEGGCSDLEKQLRDEVRKRTAGSASKLARVTEQEERADIMLELQRQNARLRSELEHLNKASDTEGALQHLHRVQEDIKSLEDKVRAGRELFCPRQAKLAKARGRLQRTERELEEKKLHPKKVVHSVDSLRTLQLVWSEHVSLLEGLARRQEQWSLLRDRVEMFARNIDILRTENEELTARLVDVHLQLKDFVERPMLPTAVVDKNVALLKHMLTIEATLAEKAVELEKQEEGLVLEQNKVRELLVELEGLRRENRHLNRRLQKFSDAQRSPDDGQSHAGVSRKGSSTVSSRNKLEQTSRRTPLGSQNLSMFLMPRADPGHLRADPSRDQEQDQTEGQDQECWREGQGQENQQDGQDVEDQQDERSQEDQQDGQDLEDQQDRRSQNNQQDEQDQEDRQDTQDNNQQDEQDQENQQKGKSQERQQDGQDQEEQQGLENQQDQDDQQDGLHQQDQDDRQNGQDQHDWQDQEDKQDQQVEWDGEDQQAGQDEPQASSSWSPDGPDGDRRYPISPPQPRPSLASVASSVATAALLPTASGPAVSASMVPHDGQGSSSPPAPPSTTN</sequence>
<dbReference type="GeneID" id="117643979"/>
<evidence type="ECO:0000313" key="4">
    <source>
        <dbReference type="RefSeq" id="XP_034239056.1"/>
    </source>
</evidence>
<protein>
    <submittedName>
        <fullName evidence="4">Nuclear-pore anchor-like</fullName>
    </submittedName>
</protein>
<feature type="compositionally biased region" description="Acidic residues" evidence="2">
    <location>
        <begin position="467"/>
        <end position="476"/>
    </location>
</feature>